<organism evidence="1">
    <name type="scientific">Candidatus Kentrum sp. DK</name>
    <dbReference type="NCBI Taxonomy" id="2126562"/>
    <lineage>
        <taxon>Bacteria</taxon>
        <taxon>Pseudomonadati</taxon>
        <taxon>Pseudomonadota</taxon>
        <taxon>Gammaproteobacteria</taxon>
        <taxon>Candidatus Kentrum</taxon>
    </lineage>
</organism>
<sequence>MLNDILIDHTSIHSVFSKKAYSPRVSVFQVREVLKIIESLLLPKRIWVANFVSRNTWDLTEKFFGYLNDSHLANPVDGGDVRSVLFSHEQKKKICRYAAPNIYQIVSQWKIDSVANDTSLSYKVRPDGADSLNFVALSNISYDSDESKDLIDKYTDAGGWGNTASLFLMNHDLLVWLKIITQKFPDPNHVIYSHLNTLARWQLNESTASAVANEVDGQVYYMPAYGRGLSIENSIQESWNVSQERISQRMSEKAWLDERVRSLIAGFVPTSKTSFPMFGLWVLSKIRKETDINDLLDLIKELRGHSFVRKFNKWDGIDKKEIDVIVNEVLSELDRLSKKRKSKSAQTPMDVSATFKIPILPPFIDLAVSGRKLPKSNVDIGTFLRRKVIMKRAATVITELLEDSLLDGQLLETLQEKTKSILQSIR</sequence>
<dbReference type="AlphaFoldDB" id="A0A450SEX8"/>
<dbReference type="EMBL" id="CAADEY010000031">
    <property type="protein sequence ID" value="VFJ51300.1"/>
    <property type="molecule type" value="Genomic_DNA"/>
</dbReference>
<name>A0A450SEX8_9GAMM</name>
<reference evidence="1" key="1">
    <citation type="submission" date="2019-02" db="EMBL/GenBank/DDBJ databases">
        <authorList>
            <person name="Gruber-Vodicka R. H."/>
            <person name="Seah K. B. B."/>
        </authorList>
    </citation>
    <scope>NUCLEOTIDE SEQUENCE</scope>
    <source>
        <strain evidence="1">BECK_DK161</strain>
    </source>
</reference>
<proteinExistence type="predicted"/>
<gene>
    <name evidence="1" type="ORF">BECKDK2373C_GA0170839_103150</name>
</gene>
<protein>
    <submittedName>
        <fullName evidence="1">Uncharacterized protein</fullName>
    </submittedName>
</protein>
<accession>A0A450SEX8</accession>
<evidence type="ECO:0000313" key="1">
    <source>
        <dbReference type="EMBL" id="VFJ51300.1"/>
    </source>
</evidence>